<keyword evidence="6" id="KW-1133">Transmembrane helix</keyword>
<keyword evidence="8" id="KW-1185">Reference proteome</keyword>
<dbReference type="InterPro" id="IPR044174">
    <property type="entry name" value="BC10-like"/>
</dbReference>
<dbReference type="Pfam" id="PF02485">
    <property type="entry name" value="Branch"/>
    <property type="match status" value="1"/>
</dbReference>
<dbReference type="PANTHER" id="PTHR31042">
    <property type="entry name" value="CORE-2/I-BRANCHING BETA-1,6-N-ACETYLGLUCOSAMINYLTRANSFERASE FAMILY PROTEIN-RELATED"/>
    <property type="match status" value="1"/>
</dbReference>
<keyword evidence="4 6" id="KW-0472">Membrane</keyword>
<evidence type="ECO:0000256" key="1">
    <source>
        <dbReference type="ARBA" id="ARBA00004606"/>
    </source>
</evidence>
<protein>
    <recommendedName>
        <fullName evidence="9">Transmembrane protein</fullName>
    </recommendedName>
</protein>
<sequence length="189" mass="21451">MKNNNNHHNNHFSMISLFKFFNAPLHLINLLSILLFFAFGLCFGIILSFHLKNVSFNLQFTQFSLSTITSAASSAIVTPPQSTAPPAVKVGLKNYLNPPELMHDMSDEELLWRASMVPKVTDYPYKRIPKVAFMFLTKGPVVLSPVWDRFFGGNEGYYNVYVHRSNSSSNATEPEDSVFHGRRIPSKMF</sequence>
<keyword evidence="5" id="KW-0325">Glycoprotein</keyword>
<proteinExistence type="predicted"/>
<comment type="caution">
    <text evidence="7">The sequence shown here is derived from an EMBL/GenBank/DDBJ whole genome shotgun (WGS) entry which is preliminary data.</text>
</comment>
<evidence type="ECO:0000313" key="7">
    <source>
        <dbReference type="EMBL" id="KAJ9535216.1"/>
    </source>
</evidence>
<keyword evidence="6" id="KW-0812">Transmembrane</keyword>
<keyword evidence="2" id="KW-0328">Glycosyltransferase</keyword>
<evidence type="ECO:0000256" key="3">
    <source>
        <dbReference type="ARBA" id="ARBA00022679"/>
    </source>
</evidence>
<keyword evidence="3" id="KW-0808">Transferase</keyword>
<evidence type="ECO:0000256" key="5">
    <source>
        <dbReference type="ARBA" id="ARBA00023180"/>
    </source>
</evidence>
<dbReference type="AlphaFoldDB" id="A0AA38SFP8"/>
<dbReference type="PANTHER" id="PTHR31042:SF123">
    <property type="entry name" value="GLYCOSYL TRANSFERASE, FAMILY 14"/>
    <property type="match status" value="1"/>
</dbReference>
<name>A0AA38SFP8_9ASTR</name>
<dbReference type="EMBL" id="JARYMX010000494">
    <property type="protein sequence ID" value="KAJ9535216.1"/>
    <property type="molecule type" value="Genomic_DNA"/>
</dbReference>
<evidence type="ECO:0000256" key="2">
    <source>
        <dbReference type="ARBA" id="ARBA00022676"/>
    </source>
</evidence>
<evidence type="ECO:0008006" key="9">
    <source>
        <dbReference type="Google" id="ProtNLM"/>
    </source>
</evidence>
<evidence type="ECO:0000256" key="4">
    <source>
        <dbReference type="ARBA" id="ARBA00023136"/>
    </source>
</evidence>
<dbReference type="Proteomes" id="UP001172457">
    <property type="component" value="Unassembled WGS sequence"/>
</dbReference>
<evidence type="ECO:0000256" key="6">
    <source>
        <dbReference type="SAM" id="Phobius"/>
    </source>
</evidence>
<comment type="subcellular location">
    <subcellularLocation>
        <location evidence="1">Membrane</location>
        <topology evidence="1">Single-pass type II membrane protein</topology>
    </subcellularLocation>
</comment>
<dbReference type="GO" id="GO:0016757">
    <property type="term" value="F:glycosyltransferase activity"/>
    <property type="evidence" value="ECO:0007669"/>
    <property type="project" value="UniProtKB-KW"/>
</dbReference>
<reference evidence="7" key="1">
    <citation type="submission" date="2023-03" db="EMBL/GenBank/DDBJ databases">
        <title>Chromosome-scale reference genome and RAD-based genetic map of yellow starthistle (Centaurea solstitialis) reveal putative structural variation and QTLs associated with invader traits.</title>
        <authorList>
            <person name="Reatini B."/>
            <person name="Cang F.A."/>
            <person name="Jiang Q."/>
            <person name="Mckibben M.T.W."/>
            <person name="Barker M.S."/>
            <person name="Rieseberg L.H."/>
            <person name="Dlugosch K.M."/>
        </authorList>
    </citation>
    <scope>NUCLEOTIDE SEQUENCE</scope>
    <source>
        <strain evidence="7">CAN-66</strain>
        <tissue evidence="7">Leaf</tissue>
    </source>
</reference>
<accession>A0AA38SFP8</accession>
<dbReference type="GO" id="GO:0016020">
    <property type="term" value="C:membrane"/>
    <property type="evidence" value="ECO:0007669"/>
    <property type="project" value="UniProtKB-SubCell"/>
</dbReference>
<organism evidence="7 8">
    <name type="scientific">Centaurea solstitialis</name>
    <name type="common">yellow star-thistle</name>
    <dbReference type="NCBI Taxonomy" id="347529"/>
    <lineage>
        <taxon>Eukaryota</taxon>
        <taxon>Viridiplantae</taxon>
        <taxon>Streptophyta</taxon>
        <taxon>Embryophyta</taxon>
        <taxon>Tracheophyta</taxon>
        <taxon>Spermatophyta</taxon>
        <taxon>Magnoliopsida</taxon>
        <taxon>eudicotyledons</taxon>
        <taxon>Gunneridae</taxon>
        <taxon>Pentapetalae</taxon>
        <taxon>asterids</taxon>
        <taxon>campanulids</taxon>
        <taxon>Asterales</taxon>
        <taxon>Asteraceae</taxon>
        <taxon>Carduoideae</taxon>
        <taxon>Cardueae</taxon>
        <taxon>Centaureinae</taxon>
        <taxon>Centaurea</taxon>
    </lineage>
</organism>
<feature type="transmembrane region" description="Helical" evidence="6">
    <location>
        <begin position="27"/>
        <end position="49"/>
    </location>
</feature>
<gene>
    <name evidence="7" type="ORF">OSB04_un001705</name>
</gene>
<dbReference type="InterPro" id="IPR003406">
    <property type="entry name" value="Glyco_trans_14"/>
</dbReference>
<evidence type="ECO:0000313" key="8">
    <source>
        <dbReference type="Proteomes" id="UP001172457"/>
    </source>
</evidence>